<reference evidence="3 4" key="2">
    <citation type="submission" date="2024-05" db="EMBL/GenBank/DDBJ databases">
        <authorList>
            <person name="Chen Y."/>
            <person name="Shah S."/>
            <person name="Dougan E. K."/>
            <person name="Thang M."/>
            <person name="Chan C."/>
        </authorList>
    </citation>
    <scope>NUCLEOTIDE SEQUENCE [LARGE SCALE GENOMIC DNA]</scope>
</reference>
<protein>
    <recommendedName>
        <fullName evidence="5">DNA/RNA-binding protein Alba-like domain-containing protein</fullName>
    </recommendedName>
</protein>
<dbReference type="GO" id="GO:0003723">
    <property type="term" value="F:RNA binding"/>
    <property type="evidence" value="ECO:0007669"/>
    <property type="project" value="UniProtKB-KW"/>
</dbReference>
<gene>
    <name evidence="2" type="ORF">C1SCF055_LOCUS42719</name>
</gene>
<sequence>MRAGSRERRRSRGFRSLLMDKYRKEDIQKSDEEIRVTAAGSVSVGALREAYVSRAATVFNELKKPYVIVQATGNALTKAVTAAEAHQIILIKLLGEQHGISEHCYST</sequence>
<reference evidence="2" key="1">
    <citation type="submission" date="2022-10" db="EMBL/GenBank/DDBJ databases">
        <authorList>
            <person name="Chen Y."/>
            <person name="Dougan E. K."/>
            <person name="Chan C."/>
            <person name="Rhodes N."/>
            <person name="Thang M."/>
        </authorList>
    </citation>
    <scope>NUCLEOTIDE SEQUENCE</scope>
</reference>
<keyword evidence="4" id="KW-1185">Reference proteome</keyword>
<evidence type="ECO:0000313" key="4">
    <source>
        <dbReference type="Proteomes" id="UP001152797"/>
    </source>
</evidence>
<evidence type="ECO:0000313" key="3">
    <source>
        <dbReference type="EMBL" id="CAL4805436.1"/>
    </source>
</evidence>
<dbReference type="EMBL" id="CAMXCT010006677">
    <property type="protein sequence ID" value="CAI4018124.1"/>
    <property type="molecule type" value="Genomic_DNA"/>
</dbReference>
<keyword evidence="1" id="KW-0694">RNA-binding</keyword>
<evidence type="ECO:0008006" key="5">
    <source>
        <dbReference type="Google" id="ProtNLM"/>
    </source>
</evidence>
<name>A0A9P1GNH3_9DINO</name>
<dbReference type="InterPro" id="IPR036882">
    <property type="entry name" value="Alba-like_dom_sf"/>
</dbReference>
<dbReference type="SUPFAM" id="SSF82704">
    <property type="entry name" value="AlbA-like"/>
    <property type="match status" value="1"/>
</dbReference>
<dbReference type="Gene3D" id="3.30.110.20">
    <property type="entry name" value="Alba-like domain"/>
    <property type="match status" value="1"/>
</dbReference>
<organism evidence="2">
    <name type="scientific">Cladocopium goreaui</name>
    <dbReference type="NCBI Taxonomy" id="2562237"/>
    <lineage>
        <taxon>Eukaryota</taxon>
        <taxon>Sar</taxon>
        <taxon>Alveolata</taxon>
        <taxon>Dinophyceae</taxon>
        <taxon>Suessiales</taxon>
        <taxon>Symbiodiniaceae</taxon>
        <taxon>Cladocopium</taxon>
    </lineage>
</organism>
<comment type="caution">
    <text evidence="2">The sequence shown here is derived from an EMBL/GenBank/DDBJ whole genome shotgun (WGS) entry which is preliminary data.</text>
</comment>
<dbReference type="Proteomes" id="UP001152797">
    <property type="component" value="Unassembled WGS sequence"/>
</dbReference>
<dbReference type="AlphaFoldDB" id="A0A9P1GNH3"/>
<dbReference type="EMBL" id="CAMXCT030006677">
    <property type="protein sequence ID" value="CAL4805436.1"/>
    <property type="molecule type" value="Genomic_DNA"/>
</dbReference>
<evidence type="ECO:0000313" key="2">
    <source>
        <dbReference type="EMBL" id="CAI4018124.1"/>
    </source>
</evidence>
<dbReference type="OrthoDB" id="424402at2759"/>
<accession>A0A9P1GNH3</accession>
<evidence type="ECO:0000256" key="1">
    <source>
        <dbReference type="ARBA" id="ARBA00022884"/>
    </source>
</evidence>
<proteinExistence type="predicted"/>
<dbReference type="EMBL" id="CAMXCT020006677">
    <property type="protein sequence ID" value="CAL1171499.1"/>
    <property type="molecule type" value="Genomic_DNA"/>
</dbReference>